<comment type="similarity">
    <text evidence="4 15">Belongs to the cytochrome P450 family.</text>
</comment>
<reference evidence="17" key="2">
    <citation type="submission" date="2018-10" db="UniProtKB">
        <authorList>
            <consortium name="EnsemblPlants"/>
        </authorList>
    </citation>
    <scope>IDENTIFICATION</scope>
</reference>
<keyword evidence="18" id="KW-1185">Reference proteome</keyword>
<evidence type="ECO:0000256" key="7">
    <source>
        <dbReference type="ARBA" id="ARBA00022723"/>
    </source>
</evidence>
<feature type="binding site" description="axial binding residue" evidence="14">
    <location>
        <position position="432"/>
    </location>
    <ligand>
        <name>heme</name>
        <dbReference type="ChEBI" id="CHEBI:30413"/>
    </ligand>
    <ligandPart>
        <name>Fe</name>
        <dbReference type="ChEBI" id="CHEBI:18248"/>
    </ligandPart>
</feature>
<dbReference type="EnsemblPlants" id="TraesCS5B02G551400.1">
    <property type="protein sequence ID" value="TraesCS5B02G551400.1"/>
    <property type="gene ID" value="TraesCS5B02G551400"/>
</dbReference>
<dbReference type="AlphaFoldDB" id="A0A3B6LYH5"/>
<dbReference type="GO" id="GO:0004497">
    <property type="term" value="F:monooxygenase activity"/>
    <property type="evidence" value="ECO:0000318"/>
    <property type="project" value="GO_Central"/>
</dbReference>
<keyword evidence="5 14" id="KW-0349">Heme</keyword>
<dbReference type="CDD" id="cd11043">
    <property type="entry name" value="CYP90-like"/>
    <property type="match status" value="1"/>
</dbReference>
<feature type="transmembrane region" description="Helical" evidence="16">
    <location>
        <begin position="12"/>
        <end position="30"/>
    </location>
</feature>
<keyword evidence="7 14" id="KW-0479">Metal-binding</keyword>
<evidence type="ECO:0000256" key="15">
    <source>
        <dbReference type="RuleBase" id="RU000461"/>
    </source>
</evidence>
<dbReference type="Gramene" id="TraesCS5B03G1313500.1">
    <property type="protein sequence ID" value="TraesCS5B03G1313500.1.CDS"/>
    <property type="gene ID" value="TraesCS5B03G1313500"/>
</dbReference>
<dbReference type="SMR" id="A0A3B6LYH5"/>
<evidence type="ECO:0000256" key="3">
    <source>
        <dbReference type="ARBA" id="ARBA00004972"/>
    </source>
</evidence>
<dbReference type="GO" id="GO:0016020">
    <property type="term" value="C:membrane"/>
    <property type="evidence" value="ECO:0007669"/>
    <property type="project" value="UniProtKB-SubCell"/>
</dbReference>
<dbReference type="PANTHER" id="PTHR24286">
    <property type="entry name" value="CYTOCHROME P450 26"/>
    <property type="match status" value="1"/>
</dbReference>
<comment type="pathway">
    <text evidence="13">Plant hormone biosynthesis.</text>
</comment>
<evidence type="ECO:0000256" key="6">
    <source>
        <dbReference type="ARBA" id="ARBA00022692"/>
    </source>
</evidence>
<evidence type="ECO:0000256" key="13">
    <source>
        <dbReference type="ARBA" id="ARBA00029441"/>
    </source>
</evidence>
<dbReference type="GO" id="GO:0020037">
    <property type="term" value="F:heme binding"/>
    <property type="evidence" value="ECO:0007669"/>
    <property type="project" value="InterPro"/>
</dbReference>
<evidence type="ECO:0000313" key="18">
    <source>
        <dbReference type="Proteomes" id="UP000019116"/>
    </source>
</evidence>
<dbReference type="FunFam" id="1.10.630.10:FF:000020">
    <property type="entry name" value="Cytochrome P450 family protein"/>
    <property type="match status" value="1"/>
</dbReference>
<keyword evidence="11 15" id="KW-0503">Monooxygenase</keyword>
<evidence type="ECO:0000313" key="17">
    <source>
        <dbReference type="EnsemblPlants" id="TraesCS5B02G551400.1"/>
    </source>
</evidence>
<dbReference type="Pfam" id="PF00067">
    <property type="entry name" value="p450"/>
    <property type="match status" value="1"/>
</dbReference>
<evidence type="ECO:0000256" key="4">
    <source>
        <dbReference type="ARBA" id="ARBA00010617"/>
    </source>
</evidence>
<evidence type="ECO:0000256" key="16">
    <source>
        <dbReference type="SAM" id="Phobius"/>
    </source>
</evidence>
<gene>
    <name evidence="17" type="primary">LOC123117765</name>
</gene>
<dbReference type="InterPro" id="IPR002401">
    <property type="entry name" value="Cyt_P450_E_grp-I"/>
</dbReference>
<dbReference type="InterPro" id="IPR036396">
    <property type="entry name" value="Cyt_P450_sf"/>
</dbReference>
<dbReference type="KEGG" id="taes:123117765"/>
<evidence type="ECO:0000256" key="2">
    <source>
        <dbReference type="ARBA" id="ARBA00004370"/>
    </source>
</evidence>
<dbReference type="SUPFAM" id="SSF48264">
    <property type="entry name" value="Cytochrome P450"/>
    <property type="match status" value="1"/>
</dbReference>
<keyword evidence="6 16" id="KW-0812">Transmembrane</keyword>
<dbReference type="InterPro" id="IPR001128">
    <property type="entry name" value="Cyt_P450"/>
</dbReference>
<dbReference type="GO" id="GO:0016705">
    <property type="term" value="F:oxidoreductase activity, acting on paired donors, with incorporation or reduction of molecular oxygen"/>
    <property type="evidence" value="ECO:0007669"/>
    <property type="project" value="InterPro"/>
</dbReference>
<organism evidence="17">
    <name type="scientific">Triticum aestivum</name>
    <name type="common">Wheat</name>
    <dbReference type="NCBI Taxonomy" id="4565"/>
    <lineage>
        <taxon>Eukaryota</taxon>
        <taxon>Viridiplantae</taxon>
        <taxon>Streptophyta</taxon>
        <taxon>Embryophyta</taxon>
        <taxon>Tracheophyta</taxon>
        <taxon>Spermatophyta</taxon>
        <taxon>Magnoliopsida</taxon>
        <taxon>Liliopsida</taxon>
        <taxon>Poales</taxon>
        <taxon>Poaceae</taxon>
        <taxon>BOP clade</taxon>
        <taxon>Pooideae</taxon>
        <taxon>Triticodae</taxon>
        <taxon>Triticeae</taxon>
        <taxon>Triticinae</taxon>
        <taxon>Triticum</taxon>
    </lineage>
</organism>
<dbReference type="Gramene" id="TraesMAC5B03G03013510.1">
    <property type="protein sequence ID" value="TraesMAC5B03G03013510.1"/>
    <property type="gene ID" value="TraesMAC5B03G03013510"/>
</dbReference>
<evidence type="ECO:0000256" key="11">
    <source>
        <dbReference type="ARBA" id="ARBA00023033"/>
    </source>
</evidence>
<dbReference type="RefSeq" id="XP_044394385.1">
    <property type="nucleotide sequence ID" value="XM_044538450.1"/>
</dbReference>
<comment type="cofactor">
    <cofactor evidence="1 14">
        <name>heme</name>
        <dbReference type="ChEBI" id="CHEBI:30413"/>
    </cofactor>
</comment>
<dbReference type="Proteomes" id="UP000019116">
    <property type="component" value="Chromosome 5B"/>
</dbReference>
<protein>
    <recommendedName>
        <fullName evidence="19">Cytochrome P450</fullName>
    </recommendedName>
</protein>
<comment type="subcellular location">
    <subcellularLocation>
        <location evidence="2">Membrane</location>
    </subcellularLocation>
</comment>
<sequence length="487" mass="55056">MHLEMDISVAQYVALCGVTLVIGWLVHWVYKWINPVCNGVLPPGSMGFPIIGETLDFLKASSSLDIPDFYKQRMKRYGPVFKTSLLGQPAVISTDAEVNRFVFQHEETLFSIGYPWAVTKIFGEKSIEAAHGTIHKFVRRCAFALFGLQNLKEVLLPEMEGAVRERLAAWATKPSVDVRGDAPDILFELVTRKCLGFDSSTKSGKLRNKFDALFSGLFSFPIYFPGTTFYGCMQARKNVQKTVRDTLAERLGTPGKKHGDLLDVIVEELQGEEPLISEDFAIDMVSMLLFSSVFTLSGTIAVAFKSLHDNPDVLRSLEKENQTMLKDRKGGCSGLTWEEYKSLTFTNQVTNEIIRISNAVVGVFRKTLTDVQVNGYTIPAGWQVIVNPMAVHLNEELFEDPLKFNPWRWMDESKRSAMLKNFLPFGAGIRVCPAADFVKLFVTLTLHILVTEYRWEEMKGTDEFRSADVMFPQGYHIRLRPKDDQMN</sequence>
<evidence type="ECO:0000256" key="1">
    <source>
        <dbReference type="ARBA" id="ARBA00001971"/>
    </source>
</evidence>
<name>A0A3B6LYH5_WHEAT</name>
<dbReference type="GO" id="GO:0010268">
    <property type="term" value="P:brassinosteroid homeostasis"/>
    <property type="evidence" value="ECO:0000318"/>
    <property type="project" value="GO_Central"/>
</dbReference>
<dbReference type="GeneID" id="123117765"/>
<dbReference type="Gramene" id="TraesCS5B02G551400.1">
    <property type="protein sequence ID" value="TraesCS5B02G551400.1"/>
    <property type="gene ID" value="TraesCS5B02G551400"/>
</dbReference>
<reference evidence="17" key="1">
    <citation type="submission" date="2018-08" db="EMBL/GenBank/DDBJ databases">
        <authorList>
            <person name="Rossello M."/>
        </authorList>
    </citation>
    <scope>NUCLEOTIDE SEQUENCE [LARGE SCALE GENOMIC DNA]</scope>
    <source>
        <strain evidence="17">cv. Chinese Spring</strain>
    </source>
</reference>
<evidence type="ECO:0000256" key="9">
    <source>
        <dbReference type="ARBA" id="ARBA00023002"/>
    </source>
</evidence>
<keyword evidence="9 15" id="KW-0560">Oxidoreductase</keyword>
<dbReference type="Gene3D" id="1.10.630.10">
    <property type="entry name" value="Cytochrome P450"/>
    <property type="match status" value="1"/>
</dbReference>
<dbReference type="Gramene" id="TraesLAC5B03G02970540.1">
    <property type="protein sequence ID" value="TraesLAC5B03G02970540.1"/>
    <property type="gene ID" value="TraesLAC5B03G02970540"/>
</dbReference>
<accession>A0A3B6LYH5</accession>
<keyword evidence="12 16" id="KW-0472">Membrane</keyword>
<evidence type="ECO:0000256" key="12">
    <source>
        <dbReference type="ARBA" id="ARBA00023136"/>
    </source>
</evidence>
<evidence type="ECO:0000256" key="10">
    <source>
        <dbReference type="ARBA" id="ARBA00023004"/>
    </source>
</evidence>
<dbReference type="OMA" id="VFEQNTH"/>
<dbReference type="Gramene" id="TraesRN5B0101283500.1">
    <property type="protein sequence ID" value="TraesRN5B0101283500.1"/>
    <property type="gene ID" value="TraesRN5B0101283500"/>
</dbReference>
<dbReference type="PANTHER" id="PTHR24286:SF234">
    <property type="entry name" value="CYTOCHROME P450 FAMILY PROTEIN, EXPRESSED"/>
    <property type="match status" value="1"/>
</dbReference>
<evidence type="ECO:0000256" key="14">
    <source>
        <dbReference type="PIRSR" id="PIRSR602401-1"/>
    </source>
</evidence>
<keyword evidence="8 16" id="KW-1133">Transmembrane helix</keyword>
<dbReference type="GO" id="GO:0005506">
    <property type="term" value="F:iron ion binding"/>
    <property type="evidence" value="ECO:0007669"/>
    <property type="project" value="InterPro"/>
</dbReference>
<dbReference type="InterPro" id="IPR017972">
    <property type="entry name" value="Cyt_P450_CS"/>
</dbReference>
<dbReference type="PRINTS" id="PR00463">
    <property type="entry name" value="EP450I"/>
</dbReference>
<evidence type="ECO:0000256" key="8">
    <source>
        <dbReference type="ARBA" id="ARBA00022989"/>
    </source>
</evidence>
<dbReference type="GO" id="GO:0016132">
    <property type="term" value="P:brassinosteroid biosynthetic process"/>
    <property type="evidence" value="ECO:0000318"/>
    <property type="project" value="GO_Central"/>
</dbReference>
<proteinExistence type="inferred from homology"/>
<dbReference type="PROSITE" id="PS00086">
    <property type="entry name" value="CYTOCHROME_P450"/>
    <property type="match status" value="1"/>
</dbReference>
<evidence type="ECO:0008006" key="19">
    <source>
        <dbReference type="Google" id="ProtNLM"/>
    </source>
</evidence>
<keyword evidence="10 14" id="KW-0408">Iron</keyword>
<comment type="pathway">
    <text evidence="3">Hormone biosynthesis.</text>
</comment>
<dbReference type="STRING" id="4565.A0A3B6LYH5"/>
<evidence type="ECO:0000256" key="5">
    <source>
        <dbReference type="ARBA" id="ARBA00022617"/>
    </source>
</evidence>
<dbReference type="OrthoDB" id="1372046at2759"/>